<accession>A0A3R9GA02</accession>
<evidence type="ECO:0000259" key="11">
    <source>
        <dbReference type="Pfam" id="PF00482"/>
    </source>
</evidence>
<dbReference type="OrthoDB" id="9805682at2"/>
<feature type="domain" description="Type II secretion system protein GspF" evidence="11">
    <location>
        <begin position="63"/>
        <end position="186"/>
    </location>
</feature>
<dbReference type="GO" id="GO:0005886">
    <property type="term" value="C:plasma membrane"/>
    <property type="evidence" value="ECO:0007669"/>
    <property type="project" value="UniProtKB-SubCell"/>
</dbReference>
<keyword evidence="8 10" id="KW-0472">Membrane</keyword>
<dbReference type="InterPro" id="IPR018076">
    <property type="entry name" value="T2SS_GspF_dom"/>
</dbReference>
<dbReference type="PANTHER" id="PTHR30012:SF7">
    <property type="entry name" value="PROTEIN TRANSPORT PROTEIN HOFC HOMOLOG"/>
    <property type="match status" value="1"/>
</dbReference>
<keyword evidence="6 9" id="KW-0812">Transmembrane</keyword>
<dbReference type="PRINTS" id="PR00812">
    <property type="entry name" value="BCTERIALGSPF"/>
</dbReference>
<evidence type="ECO:0000256" key="8">
    <source>
        <dbReference type="ARBA" id="ARBA00023136"/>
    </source>
</evidence>
<feature type="transmembrane region" description="Helical" evidence="10">
    <location>
        <begin position="205"/>
        <end position="232"/>
    </location>
</feature>
<feature type="transmembrane region" description="Helical" evidence="10">
    <location>
        <begin position="368"/>
        <end position="387"/>
    </location>
</feature>
<comment type="similarity">
    <text evidence="2 9">Belongs to the GSP F family.</text>
</comment>
<keyword evidence="3 9" id="KW-0813">Transport</keyword>
<dbReference type="PROSITE" id="PS00874">
    <property type="entry name" value="T2SP_F"/>
    <property type="match status" value="1"/>
</dbReference>
<evidence type="ECO:0000256" key="3">
    <source>
        <dbReference type="ARBA" id="ARBA00022448"/>
    </source>
</evidence>
<dbReference type="FunFam" id="1.20.81.30:FF:000001">
    <property type="entry name" value="Type II secretion system protein F"/>
    <property type="match status" value="2"/>
</dbReference>
<organism evidence="12 13">
    <name type="scientific">Atlantibacter subterraneus</name>
    <dbReference type="NCBI Taxonomy" id="255519"/>
    <lineage>
        <taxon>Bacteria</taxon>
        <taxon>Pseudomonadati</taxon>
        <taxon>Pseudomonadota</taxon>
        <taxon>Gammaproteobacteria</taxon>
        <taxon>Enterobacterales</taxon>
        <taxon>Enterobacteriaceae</taxon>
        <taxon>Atlantibacter</taxon>
    </lineage>
</organism>
<dbReference type="Pfam" id="PF00482">
    <property type="entry name" value="T2SSF"/>
    <property type="match status" value="2"/>
</dbReference>
<reference evidence="12 13" key="1">
    <citation type="submission" date="2018-10" db="EMBL/GenBank/DDBJ databases">
        <title>Transmission dynamics of multidrug resistant bacteria on intensive care unit surfaces.</title>
        <authorList>
            <person name="D'Souza A.W."/>
            <person name="Potter R.F."/>
            <person name="Wallace M."/>
            <person name="Shupe A."/>
            <person name="Patel S."/>
            <person name="Sun S."/>
            <person name="Gul D."/>
            <person name="Kwon J.H."/>
            <person name="Andleeb S."/>
            <person name="Burnham C.-A.D."/>
            <person name="Dantas G."/>
        </authorList>
    </citation>
    <scope>NUCLEOTIDE SEQUENCE [LARGE SCALE GENOMIC DNA]</scope>
    <source>
        <strain evidence="12 13">AS_373</strain>
    </source>
</reference>
<dbReference type="Proteomes" id="UP000275331">
    <property type="component" value="Unassembled WGS sequence"/>
</dbReference>
<evidence type="ECO:0000256" key="7">
    <source>
        <dbReference type="ARBA" id="ARBA00022989"/>
    </source>
</evidence>
<dbReference type="RefSeq" id="WP_125293661.1">
    <property type="nucleotide sequence ID" value="NZ_JAPTZM010000002.1"/>
</dbReference>
<dbReference type="InterPro" id="IPR003004">
    <property type="entry name" value="GspF/PilC"/>
</dbReference>
<keyword evidence="5" id="KW-0997">Cell inner membrane</keyword>
<sequence length="400" mass="44879">MNERRLWQWSGLDEGGTPCGGLAWAADRATALQQLYQQNIWPLKVKRQTVARQYWNLTYKIHFIRQLATLLQAGIALPQGLAMLAEQHSRTQWQALLQELAQQVTQGVPFSDALKAWPGVFPPLFIALIRTGEITGKLDECCQRLAVQQEEQQALRKKVVKALRYPGIIFVMALLVTLGMAGFVLPEFAAIYRAFNAPLPALTHGVMAFSAFITGSGHWLALITATLITVVLRCRRNPHWQWQEQNLLLRLPLVGELVRGQRLSQIYTILAMTQQAGLPLLQGLEAVVQTISSPFWRQMLERIMRKIADGVPFWKTLEQEKGFTPLCRQLIYTAEETGSMDLMLARLAHWHTGQTHERADSLSSTLEPLMMVVIGLIVGTLVIAMYLPVFQMGDAMSGAG</sequence>
<comment type="subcellular location">
    <subcellularLocation>
        <location evidence="1 9">Cell inner membrane</location>
        <topology evidence="1 9">Multi-pass membrane protein</topology>
    </subcellularLocation>
</comment>
<keyword evidence="7 10" id="KW-1133">Transmembrane helix</keyword>
<dbReference type="InterPro" id="IPR001992">
    <property type="entry name" value="T2SS_GspF/T4SS_PilC_CS"/>
</dbReference>
<evidence type="ECO:0000256" key="10">
    <source>
        <dbReference type="SAM" id="Phobius"/>
    </source>
</evidence>
<gene>
    <name evidence="12" type="ORF">EGT71_11245</name>
</gene>
<proteinExistence type="inferred from homology"/>
<keyword evidence="4" id="KW-1003">Cell membrane</keyword>
<protein>
    <submittedName>
        <fullName evidence="12">Type IV pilin biogenesis protein</fullName>
    </submittedName>
</protein>
<comment type="caution">
    <text evidence="12">The sequence shown here is derived from an EMBL/GenBank/DDBJ whole genome shotgun (WGS) entry which is preliminary data.</text>
</comment>
<dbReference type="NCBIfam" id="NF007861">
    <property type="entry name" value="PRK10573.1"/>
    <property type="match status" value="1"/>
</dbReference>
<evidence type="ECO:0000256" key="2">
    <source>
        <dbReference type="ARBA" id="ARBA00005745"/>
    </source>
</evidence>
<dbReference type="PANTHER" id="PTHR30012">
    <property type="entry name" value="GENERAL SECRETION PATHWAY PROTEIN"/>
    <property type="match status" value="1"/>
</dbReference>
<evidence type="ECO:0000256" key="1">
    <source>
        <dbReference type="ARBA" id="ARBA00004429"/>
    </source>
</evidence>
<name>A0A3R9GA02_9ENTR</name>
<dbReference type="EMBL" id="RHXB01000006">
    <property type="protein sequence ID" value="RSE26119.1"/>
    <property type="molecule type" value="Genomic_DNA"/>
</dbReference>
<dbReference type="AlphaFoldDB" id="A0A3R9GA02"/>
<feature type="transmembrane region" description="Helical" evidence="10">
    <location>
        <begin position="165"/>
        <end position="185"/>
    </location>
</feature>
<evidence type="ECO:0000256" key="6">
    <source>
        <dbReference type="ARBA" id="ARBA00022692"/>
    </source>
</evidence>
<dbReference type="InterPro" id="IPR042094">
    <property type="entry name" value="T2SS_GspF_sf"/>
</dbReference>
<dbReference type="GO" id="GO:0015628">
    <property type="term" value="P:protein secretion by the type II secretion system"/>
    <property type="evidence" value="ECO:0007669"/>
    <property type="project" value="TreeGrafter"/>
</dbReference>
<evidence type="ECO:0000313" key="12">
    <source>
        <dbReference type="EMBL" id="RSE26119.1"/>
    </source>
</evidence>
<evidence type="ECO:0000256" key="9">
    <source>
        <dbReference type="RuleBase" id="RU003923"/>
    </source>
</evidence>
<evidence type="ECO:0000256" key="4">
    <source>
        <dbReference type="ARBA" id="ARBA00022475"/>
    </source>
</evidence>
<dbReference type="Gene3D" id="1.20.81.30">
    <property type="entry name" value="Type II secretion system (T2SS), domain F"/>
    <property type="match status" value="2"/>
</dbReference>
<evidence type="ECO:0000256" key="5">
    <source>
        <dbReference type="ARBA" id="ARBA00022519"/>
    </source>
</evidence>
<feature type="domain" description="Type II secretion system protein GspF" evidence="11">
    <location>
        <begin position="268"/>
        <end position="388"/>
    </location>
</feature>
<evidence type="ECO:0000313" key="13">
    <source>
        <dbReference type="Proteomes" id="UP000275331"/>
    </source>
</evidence>